<keyword evidence="3" id="KW-1185">Reference proteome</keyword>
<feature type="compositionally biased region" description="Basic and acidic residues" evidence="1">
    <location>
        <begin position="889"/>
        <end position="899"/>
    </location>
</feature>
<feature type="compositionally biased region" description="Low complexity" evidence="1">
    <location>
        <begin position="539"/>
        <end position="548"/>
    </location>
</feature>
<feature type="compositionally biased region" description="Polar residues" evidence="1">
    <location>
        <begin position="1"/>
        <end position="11"/>
    </location>
</feature>
<feature type="region of interest" description="Disordered" evidence="1">
    <location>
        <begin position="233"/>
        <end position="274"/>
    </location>
</feature>
<feature type="region of interest" description="Disordered" evidence="1">
    <location>
        <begin position="1"/>
        <end position="79"/>
    </location>
</feature>
<dbReference type="AlphaFoldDB" id="A0AAE8SVN8"/>
<feature type="compositionally biased region" description="Basic and acidic residues" evidence="1">
    <location>
        <begin position="610"/>
        <end position="629"/>
    </location>
</feature>
<feature type="region of interest" description="Disordered" evidence="1">
    <location>
        <begin position="678"/>
        <end position="824"/>
    </location>
</feature>
<name>A0AAE8SVN8_9PEZI</name>
<sequence length="957" mass="110255">MSGFYTTQDARNQAYGYESAPRAMMPNPQDQQYIHSQPQQQHQQQREQQQQYQQDQRQPPMKPASQHLNTPVRQWNAEARRERPLVQRFDNRQDYMTDAEKRKALSEYVIYRFEKALDGNETDEEGRPVRPTWRNVDMTEVRDMSKQEAAARVQKLNSEGKSASEKKQALFAPQRRHIEMALKTLERTESDPRYCFVLAQLDVKYEKLSDEEYLRDERNWPNLSDRDRERAKEYYRGKDKAGKKVAVPQPMKGGVFSKDYKKDGQKKDKKERKETVSITAFFRRQPSSGVDVSLMYREKKKKKVASARNAMQARPPNPPLESTNEQHQGASPVHPQDHQAGQQAQQTQQYYQQTQQHSLQYPPQYPQQYPQHAQKLPQQTQQAQQHSQQYHQQAQPPSQQYPQNAQPTQQHAQQAQQHSPQYTQQTQQHPQQYPQQAQKPIQQTQQAQNPQKANQTQQHPHQQTTIPHRPKTPQERSAQPPVPPLVHGDQSKNLAVIHQLTKPKPGHGVAGDIGVVHTNPASNKQKGDRSGERHYPTPSNRSSNSSLSDGVFSSGTNATSQSSESWDDKRGRAKNRQGRSRGREWSQGTDAGRSRSRSPDRNRSRGHSRDRREVFGIPLRKHDVEDGYRRYGSPRLSGENRWGPPPPPPTEPRDMLTPAVVERVFDLGKEAGKKEAMNELADGSQAALSPRSVDSRRAVPQVRQRDSWSDGEIPARTAMPDDRADERHEKFINPQRVVPQTRQMDPENYARTPARAGIVDDGVYVRDERDYRRDPAPQSFDRQNYAASGGRPAVISPIDRREYQRPTDDRLSDGQEYYHARGPRAATVRYVDGRQYYRAADDRLPDDQDYTQAPSPRDAAARPINGRQYPRAADDRRVDDLGYTHAPRPRSEENGREYDTQDAPRQPRSAGNTNFTSGEPRRRVPYVESVSDSEDERPRERNPFVSRGGQRDVYVRR</sequence>
<dbReference type="Proteomes" id="UP001187682">
    <property type="component" value="Unassembled WGS sequence"/>
</dbReference>
<feature type="compositionally biased region" description="Basic and acidic residues" evidence="1">
    <location>
        <begin position="798"/>
        <end position="819"/>
    </location>
</feature>
<feature type="compositionally biased region" description="Low complexity" evidence="1">
    <location>
        <begin position="338"/>
        <end position="467"/>
    </location>
</feature>
<evidence type="ECO:0000256" key="1">
    <source>
        <dbReference type="SAM" id="MobiDB-lite"/>
    </source>
</evidence>
<feature type="compositionally biased region" description="Basic and acidic residues" evidence="1">
    <location>
        <begin position="719"/>
        <end position="731"/>
    </location>
</feature>
<protein>
    <submittedName>
        <fullName evidence="2">Uncharacterized protein</fullName>
    </submittedName>
</protein>
<dbReference type="EMBL" id="ONZQ02000007">
    <property type="protein sequence ID" value="SPO02956.1"/>
    <property type="molecule type" value="Genomic_DNA"/>
</dbReference>
<comment type="caution">
    <text evidence="2">The sequence shown here is derived from an EMBL/GenBank/DDBJ whole genome shotgun (WGS) entry which is preliminary data.</text>
</comment>
<feature type="region of interest" description="Disordered" evidence="1">
    <location>
        <begin position="837"/>
        <end position="957"/>
    </location>
</feature>
<feature type="compositionally biased region" description="Basic and acidic residues" evidence="1">
    <location>
        <begin position="233"/>
        <end position="242"/>
    </location>
</feature>
<feature type="compositionally biased region" description="Polar residues" evidence="1">
    <location>
        <begin position="551"/>
        <end position="564"/>
    </location>
</feature>
<reference evidence="2" key="1">
    <citation type="submission" date="2018-03" db="EMBL/GenBank/DDBJ databases">
        <authorList>
            <person name="Guldener U."/>
        </authorList>
    </citation>
    <scope>NUCLEOTIDE SEQUENCE</scope>
</reference>
<evidence type="ECO:0000313" key="2">
    <source>
        <dbReference type="EMBL" id="SPO02956.1"/>
    </source>
</evidence>
<feature type="compositionally biased region" description="Low complexity" evidence="1">
    <location>
        <begin position="28"/>
        <end position="58"/>
    </location>
</feature>
<evidence type="ECO:0000313" key="3">
    <source>
        <dbReference type="Proteomes" id="UP001187682"/>
    </source>
</evidence>
<feature type="compositionally biased region" description="Basic and acidic residues" evidence="1">
    <location>
        <begin position="763"/>
        <end position="775"/>
    </location>
</feature>
<feature type="compositionally biased region" description="Basic and acidic residues" evidence="1">
    <location>
        <begin position="525"/>
        <end position="535"/>
    </location>
</feature>
<organism evidence="2 3">
    <name type="scientific">Cephalotrichum gorgonifer</name>
    <dbReference type="NCBI Taxonomy" id="2041049"/>
    <lineage>
        <taxon>Eukaryota</taxon>
        <taxon>Fungi</taxon>
        <taxon>Dikarya</taxon>
        <taxon>Ascomycota</taxon>
        <taxon>Pezizomycotina</taxon>
        <taxon>Sordariomycetes</taxon>
        <taxon>Hypocreomycetidae</taxon>
        <taxon>Microascales</taxon>
        <taxon>Microascaceae</taxon>
        <taxon>Cephalotrichum</taxon>
    </lineage>
</organism>
<feature type="region of interest" description="Disordered" evidence="1">
    <location>
        <begin position="301"/>
        <end position="656"/>
    </location>
</feature>
<feature type="compositionally biased region" description="Basic and acidic residues" evidence="1">
    <location>
        <begin position="872"/>
        <end position="882"/>
    </location>
</feature>
<feature type="compositionally biased region" description="Basic residues" evidence="1">
    <location>
        <begin position="571"/>
        <end position="580"/>
    </location>
</feature>
<feature type="compositionally biased region" description="Basic and acidic residues" evidence="1">
    <location>
        <begin position="693"/>
        <end position="708"/>
    </location>
</feature>
<feature type="compositionally biased region" description="Basic and acidic residues" evidence="1">
    <location>
        <begin position="258"/>
        <end position="274"/>
    </location>
</feature>
<feature type="compositionally biased region" description="Polar residues" evidence="1">
    <location>
        <begin position="320"/>
        <end position="329"/>
    </location>
</feature>
<gene>
    <name evidence="2" type="ORF">DNG_05637</name>
</gene>
<accession>A0AAE8SVN8</accession>
<proteinExistence type="predicted"/>